<dbReference type="GO" id="GO:0005737">
    <property type="term" value="C:cytoplasm"/>
    <property type="evidence" value="ECO:0007669"/>
    <property type="project" value="TreeGrafter"/>
</dbReference>
<feature type="domain" description="Protein kinase" evidence="7">
    <location>
        <begin position="23"/>
        <end position="412"/>
    </location>
</feature>
<evidence type="ECO:0000313" key="8">
    <source>
        <dbReference type="EMBL" id="GBF92363.1"/>
    </source>
</evidence>
<dbReference type="GO" id="GO:0005524">
    <property type="term" value="F:ATP binding"/>
    <property type="evidence" value="ECO:0007669"/>
    <property type="project" value="UniProtKB-KW"/>
</dbReference>
<keyword evidence="2" id="KW-0808">Transferase</keyword>
<dbReference type="Gene3D" id="1.10.510.10">
    <property type="entry name" value="Transferase(Phosphotransferase) domain 1"/>
    <property type="match status" value="2"/>
</dbReference>
<proteinExistence type="predicted"/>
<evidence type="ECO:0000256" key="3">
    <source>
        <dbReference type="ARBA" id="ARBA00022741"/>
    </source>
</evidence>
<evidence type="ECO:0000256" key="4">
    <source>
        <dbReference type="ARBA" id="ARBA00022777"/>
    </source>
</evidence>
<gene>
    <name evidence="8" type="ORF">Rsub_05565</name>
</gene>
<evidence type="ECO:0000256" key="6">
    <source>
        <dbReference type="SAM" id="MobiDB-lite"/>
    </source>
</evidence>
<keyword evidence="4" id="KW-0418">Kinase</keyword>
<dbReference type="OrthoDB" id="10267625at2759"/>
<evidence type="ECO:0000256" key="1">
    <source>
        <dbReference type="ARBA" id="ARBA00022527"/>
    </source>
</evidence>
<feature type="compositionally biased region" description="Pro residues" evidence="6">
    <location>
        <begin position="565"/>
        <end position="580"/>
    </location>
</feature>
<dbReference type="InterPro" id="IPR011009">
    <property type="entry name" value="Kinase-like_dom_sf"/>
</dbReference>
<dbReference type="PANTHER" id="PTHR24346">
    <property type="entry name" value="MAP/MICROTUBULE AFFINITY-REGULATING KINASE"/>
    <property type="match status" value="1"/>
</dbReference>
<dbReference type="GO" id="GO:0035556">
    <property type="term" value="P:intracellular signal transduction"/>
    <property type="evidence" value="ECO:0007669"/>
    <property type="project" value="TreeGrafter"/>
</dbReference>
<organism evidence="8 9">
    <name type="scientific">Raphidocelis subcapitata</name>
    <dbReference type="NCBI Taxonomy" id="307507"/>
    <lineage>
        <taxon>Eukaryota</taxon>
        <taxon>Viridiplantae</taxon>
        <taxon>Chlorophyta</taxon>
        <taxon>core chlorophytes</taxon>
        <taxon>Chlorophyceae</taxon>
        <taxon>CS clade</taxon>
        <taxon>Sphaeropleales</taxon>
        <taxon>Selenastraceae</taxon>
        <taxon>Raphidocelis</taxon>
    </lineage>
</organism>
<evidence type="ECO:0000259" key="7">
    <source>
        <dbReference type="PROSITE" id="PS50011"/>
    </source>
</evidence>
<evidence type="ECO:0000256" key="2">
    <source>
        <dbReference type="ARBA" id="ARBA00022679"/>
    </source>
</evidence>
<protein>
    <recommendedName>
        <fullName evidence="7">Protein kinase domain-containing protein</fullName>
    </recommendedName>
</protein>
<dbReference type="InterPro" id="IPR000719">
    <property type="entry name" value="Prot_kinase_dom"/>
</dbReference>
<dbReference type="SUPFAM" id="SSF56112">
    <property type="entry name" value="Protein kinase-like (PK-like)"/>
    <property type="match status" value="2"/>
</dbReference>
<feature type="compositionally biased region" description="Pro residues" evidence="6">
    <location>
        <begin position="218"/>
        <end position="243"/>
    </location>
</feature>
<evidence type="ECO:0000313" key="9">
    <source>
        <dbReference type="Proteomes" id="UP000247498"/>
    </source>
</evidence>
<feature type="region of interest" description="Disordered" evidence="6">
    <location>
        <begin position="533"/>
        <end position="636"/>
    </location>
</feature>
<dbReference type="InParanoid" id="A0A2V0P3D4"/>
<keyword evidence="1" id="KW-0723">Serine/threonine-protein kinase</keyword>
<dbReference type="STRING" id="307507.A0A2V0P3D4"/>
<dbReference type="AlphaFoldDB" id="A0A2V0P3D4"/>
<dbReference type="GO" id="GO:0004674">
    <property type="term" value="F:protein serine/threonine kinase activity"/>
    <property type="evidence" value="ECO:0007669"/>
    <property type="project" value="UniProtKB-KW"/>
</dbReference>
<name>A0A2V0P3D4_9CHLO</name>
<keyword evidence="3" id="KW-0547">Nucleotide-binding</keyword>
<keyword evidence="9" id="KW-1185">Reference proteome</keyword>
<reference evidence="8 9" key="1">
    <citation type="journal article" date="2018" name="Sci. Rep.">
        <title>Raphidocelis subcapitata (=Pseudokirchneriella subcapitata) provides an insight into genome evolution and environmental adaptations in the Sphaeropleales.</title>
        <authorList>
            <person name="Suzuki S."/>
            <person name="Yamaguchi H."/>
            <person name="Nakajima N."/>
            <person name="Kawachi M."/>
        </authorList>
    </citation>
    <scope>NUCLEOTIDE SEQUENCE [LARGE SCALE GENOMIC DNA]</scope>
    <source>
        <strain evidence="8 9">NIES-35</strain>
    </source>
</reference>
<dbReference type="EMBL" id="BDRX01000031">
    <property type="protein sequence ID" value="GBF92363.1"/>
    <property type="molecule type" value="Genomic_DNA"/>
</dbReference>
<dbReference type="PROSITE" id="PS50011">
    <property type="entry name" value="PROTEIN_KINASE_DOM"/>
    <property type="match status" value="1"/>
</dbReference>
<accession>A0A2V0P3D4</accession>
<keyword evidence="5" id="KW-0067">ATP-binding</keyword>
<evidence type="ECO:0000256" key="5">
    <source>
        <dbReference type="ARBA" id="ARBA00022840"/>
    </source>
</evidence>
<sequence length="650" mass="67430">MNRCWCISRPRADEAAGPDLSPYRVLRPIGRGAVGDVYLARHAGDGALYAVKTVPLSAPSWRLELLKREERVYASLATDAGAHVNLLRPCRMQLLPDRLALVTEWASGGTLATFLAARRFARGADEAFARFVMRQLVAAVERLHTHRVAARDIKLDNILVDTTSFGARAPRVLLADFGTCKAWEEGEPGCLTQTFMGTPGFMAPQILRLLSLQRDGSAPPPPPAPRAAAPAPAPAAPRPPPLDLAPLRVPRSGSQMDDSAAMSSASDSSSGLDSDSDSDSLASLGAAAASPAAAAAAGPAGGFPAGGSPVGGSPKQYDAVKADIYSLGAILMYMLFKELPFGFDKFSRLLPPREALTVLWTLESSQSWREAAGAGLMRRHVAPEALDLLDQMLSPSESMRIDIPGIKAHPWLSARLPRRLQGALDEMAREQSDLDAARRACFDRSARRRRASLEAAGGAAAAAQAAAAAPAAPAPARGGSGALAARSRPLGAVEVALEQLFAAAADPSELRSLRERGVSLFVDVTPDGVADAWERGLQSEPLRPARRGERGGGGRSSAGSSPRALAPPRPPPAAAPPPLAPAGGAAWEEEDWGGAAGGEGGARSVAGRSDSATSTDLPALGGRGEKRPAAAAGGAAAASPFASAVLQWQS</sequence>
<dbReference type="PANTHER" id="PTHR24346:SF82">
    <property type="entry name" value="KP78A-RELATED"/>
    <property type="match status" value="1"/>
</dbReference>
<dbReference type="Proteomes" id="UP000247498">
    <property type="component" value="Unassembled WGS sequence"/>
</dbReference>
<dbReference type="Pfam" id="PF00069">
    <property type="entry name" value="Pkinase"/>
    <property type="match status" value="1"/>
</dbReference>
<dbReference type="SMART" id="SM00220">
    <property type="entry name" value="S_TKc"/>
    <property type="match status" value="1"/>
</dbReference>
<comment type="caution">
    <text evidence="8">The sequence shown here is derived from an EMBL/GenBank/DDBJ whole genome shotgun (WGS) entry which is preliminary data.</text>
</comment>
<feature type="compositionally biased region" description="Low complexity" evidence="6">
    <location>
        <begin position="244"/>
        <end position="281"/>
    </location>
</feature>
<feature type="region of interest" description="Disordered" evidence="6">
    <location>
        <begin position="213"/>
        <end position="281"/>
    </location>
</feature>